<protein>
    <submittedName>
        <fullName evidence="2">Uncharacterized protein</fullName>
    </submittedName>
</protein>
<evidence type="ECO:0000256" key="1">
    <source>
        <dbReference type="SAM" id="MobiDB-lite"/>
    </source>
</evidence>
<dbReference type="AlphaFoldDB" id="A0A9N7V814"/>
<name>A0A9N7V814_PLEPL</name>
<proteinExistence type="predicted"/>
<reference evidence="2" key="1">
    <citation type="submission" date="2020-03" db="EMBL/GenBank/DDBJ databases">
        <authorList>
            <person name="Weist P."/>
        </authorList>
    </citation>
    <scope>NUCLEOTIDE SEQUENCE</scope>
</reference>
<evidence type="ECO:0000313" key="2">
    <source>
        <dbReference type="EMBL" id="CAB1444486.1"/>
    </source>
</evidence>
<dbReference type="EMBL" id="CADEAL010003380">
    <property type="protein sequence ID" value="CAB1444486.1"/>
    <property type="molecule type" value="Genomic_DNA"/>
</dbReference>
<evidence type="ECO:0000313" key="3">
    <source>
        <dbReference type="Proteomes" id="UP001153269"/>
    </source>
</evidence>
<gene>
    <name evidence="2" type="ORF">PLEPLA_LOCUS32202</name>
</gene>
<sequence>MPRLVEVHASPVRSRLQKVLDGKFSLSLSPSSQHHSVRAALTGPDVRYIESIELHISLSSSSSFTSSCKTHLWGFDGVKMVQAFQGVDARSCIEASFGEINSVQLTVIVRTTGTLRGLGVYAEEKKVQAVGAQQRSSPGTSEGPERSVSSVSGEQQ</sequence>
<feature type="compositionally biased region" description="Polar residues" evidence="1">
    <location>
        <begin position="147"/>
        <end position="156"/>
    </location>
</feature>
<dbReference type="Proteomes" id="UP001153269">
    <property type="component" value="Unassembled WGS sequence"/>
</dbReference>
<organism evidence="2 3">
    <name type="scientific">Pleuronectes platessa</name>
    <name type="common">European plaice</name>
    <dbReference type="NCBI Taxonomy" id="8262"/>
    <lineage>
        <taxon>Eukaryota</taxon>
        <taxon>Metazoa</taxon>
        <taxon>Chordata</taxon>
        <taxon>Craniata</taxon>
        <taxon>Vertebrata</taxon>
        <taxon>Euteleostomi</taxon>
        <taxon>Actinopterygii</taxon>
        <taxon>Neopterygii</taxon>
        <taxon>Teleostei</taxon>
        <taxon>Neoteleostei</taxon>
        <taxon>Acanthomorphata</taxon>
        <taxon>Carangaria</taxon>
        <taxon>Pleuronectiformes</taxon>
        <taxon>Pleuronectoidei</taxon>
        <taxon>Pleuronectidae</taxon>
        <taxon>Pleuronectes</taxon>
    </lineage>
</organism>
<feature type="compositionally biased region" description="Polar residues" evidence="1">
    <location>
        <begin position="131"/>
        <end position="140"/>
    </location>
</feature>
<feature type="region of interest" description="Disordered" evidence="1">
    <location>
        <begin position="128"/>
        <end position="156"/>
    </location>
</feature>
<accession>A0A9N7V814</accession>
<comment type="caution">
    <text evidence="2">The sequence shown here is derived from an EMBL/GenBank/DDBJ whole genome shotgun (WGS) entry which is preliminary data.</text>
</comment>
<keyword evidence="3" id="KW-1185">Reference proteome</keyword>